<dbReference type="RefSeq" id="WP_106345015.1">
    <property type="nucleotide sequence ID" value="NZ_PVNE01000010.1"/>
</dbReference>
<keyword evidence="3" id="KW-0812">Transmembrane</keyword>
<dbReference type="Gene3D" id="2.40.260.10">
    <property type="entry name" value="Sortase"/>
    <property type="match status" value="1"/>
</dbReference>
<keyword evidence="1" id="KW-0378">Hydrolase</keyword>
<reference evidence="4 5" key="1">
    <citation type="submission" date="2018-03" db="EMBL/GenBank/DDBJ databases">
        <title>Genomic Encyclopedia of Archaeal and Bacterial Type Strains, Phase II (KMG-II): from individual species to whole genera.</title>
        <authorList>
            <person name="Goeker M."/>
        </authorList>
    </citation>
    <scope>NUCLEOTIDE SEQUENCE [LARGE SCALE GENOMIC DNA]</scope>
    <source>
        <strain evidence="4 5">DSM 44946</strain>
    </source>
</reference>
<evidence type="ECO:0000256" key="1">
    <source>
        <dbReference type="ARBA" id="ARBA00022801"/>
    </source>
</evidence>
<dbReference type="InterPro" id="IPR041999">
    <property type="entry name" value="Sortase_D_1"/>
</dbReference>
<feature type="active site" description="Proton donor/acceptor" evidence="2">
    <location>
        <position position="123"/>
    </location>
</feature>
<feature type="transmembrane region" description="Helical" evidence="3">
    <location>
        <begin position="6"/>
        <end position="29"/>
    </location>
</feature>
<dbReference type="OrthoDB" id="165822at2"/>
<comment type="caution">
    <text evidence="4">The sequence shown here is derived from an EMBL/GenBank/DDBJ whole genome shotgun (WGS) entry which is preliminary data.</text>
</comment>
<dbReference type="Proteomes" id="UP000237797">
    <property type="component" value="Unassembled WGS sequence"/>
</dbReference>
<dbReference type="EMBL" id="PVNE01000010">
    <property type="protein sequence ID" value="PRX40911.1"/>
    <property type="molecule type" value="Genomic_DNA"/>
</dbReference>
<evidence type="ECO:0000256" key="3">
    <source>
        <dbReference type="SAM" id="Phobius"/>
    </source>
</evidence>
<proteinExistence type="predicted"/>
<gene>
    <name evidence="4" type="ORF">CLV97_110103</name>
</gene>
<evidence type="ECO:0000313" key="4">
    <source>
        <dbReference type="EMBL" id="PRX40911.1"/>
    </source>
</evidence>
<dbReference type="CDD" id="cd05828">
    <property type="entry name" value="Sortase_D_1"/>
    <property type="match status" value="1"/>
</dbReference>
<dbReference type="NCBIfam" id="TIGR01076">
    <property type="entry name" value="sortase_fam"/>
    <property type="match status" value="1"/>
</dbReference>
<dbReference type="Pfam" id="PF04203">
    <property type="entry name" value="Sortase"/>
    <property type="match status" value="1"/>
</dbReference>
<feature type="active site" description="Acyl-thioester intermediate" evidence="2">
    <location>
        <position position="180"/>
    </location>
</feature>
<evidence type="ECO:0000256" key="2">
    <source>
        <dbReference type="PIRSR" id="PIRSR605754-1"/>
    </source>
</evidence>
<keyword evidence="5" id="KW-1185">Reference proteome</keyword>
<dbReference type="SUPFAM" id="SSF63817">
    <property type="entry name" value="Sortase"/>
    <property type="match status" value="1"/>
</dbReference>
<evidence type="ECO:0000313" key="5">
    <source>
        <dbReference type="Proteomes" id="UP000237797"/>
    </source>
</evidence>
<dbReference type="InterPro" id="IPR023365">
    <property type="entry name" value="Sortase_dom-sf"/>
</dbReference>
<protein>
    <submittedName>
        <fullName evidence="4">LPXTG-site transpeptidase (Sortase) family protein</fullName>
    </submittedName>
</protein>
<keyword evidence="3" id="KW-1133">Transmembrane helix</keyword>
<dbReference type="GO" id="GO:0016787">
    <property type="term" value="F:hydrolase activity"/>
    <property type="evidence" value="ECO:0007669"/>
    <property type="project" value="UniProtKB-KW"/>
</dbReference>
<accession>A0A2T0LFD5</accession>
<dbReference type="InterPro" id="IPR005754">
    <property type="entry name" value="Sortase"/>
</dbReference>
<name>A0A2T0LFD5_9BACL</name>
<keyword evidence="3" id="KW-0472">Membrane</keyword>
<sequence>MRRWVLGTIAAISFTSAITLTGYLGWMYWENHRQVERFYGKTAEATNTVEISGSEDEPKTEPRTITWEKRPKRGQRIGTLRIPSIGLKVPMWAGTDHAQLSKGVGVHNLGMPGEAELVGIAGHRNTAFRHAGKIRLGDLIILETDRGRFVYRVRRTWIADKDDRSVIRRTGEPVVVGYTCYPFDSPNSPQQRYIIEAEMLADQ</sequence>
<dbReference type="AlphaFoldDB" id="A0A2T0LFD5"/>
<organism evidence="4 5">
    <name type="scientific">Planifilum fimeticola</name>
    <dbReference type="NCBI Taxonomy" id="201975"/>
    <lineage>
        <taxon>Bacteria</taxon>
        <taxon>Bacillati</taxon>
        <taxon>Bacillota</taxon>
        <taxon>Bacilli</taxon>
        <taxon>Bacillales</taxon>
        <taxon>Thermoactinomycetaceae</taxon>
        <taxon>Planifilum</taxon>
    </lineage>
</organism>